<evidence type="ECO:0000256" key="6">
    <source>
        <dbReference type="ARBA" id="ARBA00022989"/>
    </source>
</evidence>
<evidence type="ECO:0000256" key="1">
    <source>
        <dbReference type="ARBA" id="ARBA00004651"/>
    </source>
</evidence>
<evidence type="ECO:0000256" key="7">
    <source>
        <dbReference type="ARBA" id="ARBA00023136"/>
    </source>
</evidence>
<feature type="transmembrane region" description="Helical" evidence="8">
    <location>
        <begin position="102"/>
        <end position="123"/>
    </location>
</feature>
<dbReference type="InterPro" id="IPR011701">
    <property type="entry name" value="MFS"/>
</dbReference>
<name>A0ABS5ZZR5_9PROT</name>
<keyword evidence="4" id="KW-1003">Cell membrane</keyword>
<dbReference type="Proteomes" id="UP000755654">
    <property type="component" value="Unassembled WGS sequence"/>
</dbReference>
<feature type="transmembrane region" description="Helical" evidence="8">
    <location>
        <begin position="214"/>
        <end position="242"/>
    </location>
</feature>
<feature type="transmembrane region" description="Helical" evidence="8">
    <location>
        <begin position="135"/>
        <end position="160"/>
    </location>
</feature>
<accession>A0ABS5ZZR5</accession>
<comment type="similarity">
    <text evidence="2 8">Belongs to the major facilitator superfamily. Bcr/CmlA family.</text>
</comment>
<dbReference type="InterPro" id="IPR036259">
    <property type="entry name" value="MFS_trans_sf"/>
</dbReference>
<dbReference type="InterPro" id="IPR004812">
    <property type="entry name" value="Efflux_drug-R_Bcr/CmlA"/>
</dbReference>
<evidence type="ECO:0000256" key="5">
    <source>
        <dbReference type="ARBA" id="ARBA00022692"/>
    </source>
</evidence>
<reference evidence="10 11" key="1">
    <citation type="journal article" date="2021" name="ISME J.">
        <title>Genomic evolution of the class Acidithiobacillia: deep-branching Proteobacteria living in extreme acidic conditions.</title>
        <authorList>
            <person name="Moya-Beltran A."/>
            <person name="Beard S."/>
            <person name="Rojas-Villalobos C."/>
            <person name="Issotta F."/>
            <person name="Gallardo Y."/>
            <person name="Ulloa R."/>
            <person name="Giaveno A."/>
            <person name="Degli Esposti M."/>
            <person name="Johnson D.B."/>
            <person name="Quatrini R."/>
        </authorList>
    </citation>
    <scope>NUCLEOTIDE SEQUENCE [LARGE SCALE GENOMIC DNA]</scope>
    <source>
        <strain evidence="10 11">RW2</strain>
    </source>
</reference>
<dbReference type="PANTHER" id="PTHR23502:SF132">
    <property type="entry name" value="POLYAMINE TRANSPORTER 2-RELATED"/>
    <property type="match status" value="1"/>
</dbReference>
<feature type="transmembrane region" description="Helical" evidence="8">
    <location>
        <begin position="308"/>
        <end position="331"/>
    </location>
</feature>
<feature type="domain" description="Major facilitator superfamily (MFS) profile" evidence="9">
    <location>
        <begin position="11"/>
        <end position="393"/>
    </location>
</feature>
<evidence type="ECO:0000256" key="4">
    <source>
        <dbReference type="ARBA" id="ARBA00022475"/>
    </source>
</evidence>
<evidence type="ECO:0000256" key="2">
    <source>
        <dbReference type="ARBA" id="ARBA00006236"/>
    </source>
</evidence>
<feature type="transmembrane region" description="Helical" evidence="8">
    <location>
        <begin position="248"/>
        <end position="267"/>
    </location>
</feature>
<keyword evidence="11" id="KW-1185">Reference proteome</keyword>
<dbReference type="CDD" id="cd17320">
    <property type="entry name" value="MFS_MdfA_MDR_like"/>
    <property type="match status" value="1"/>
</dbReference>
<dbReference type="RefSeq" id="WP_215884265.1">
    <property type="nucleotide sequence ID" value="NZ_JAAOMP010000121.1"/>
</dbReference>
<keyword evidence="5 8" id="KW-0812">Transmembrane</keyword>
<comment type="subcellular location">
    <subcellularLocation>
        <location evidence="8">Cell inner membrane</location>
        <topology evidence="8">Multi-pass membrane protein</topology>
    </subcellularLocation>
    <subcellularLocation>
        <location evidence="1">Cell membrane</location>
        <topology evidence="1">Multi-pass membrane protein</topology>
    </subcellularLocation>
</comment>
<keyword evidence="8" id="KW-0997">Cell inner membrane</keyword>
<proteinExistence type="inferred from homology"/>
<dbReference type="SUPFAM" id="SSF103473">
    <property type="entry name" value="MFS general substrate transporter"/>
    <property type="match status" value="1"/>
</dbReference>
<sequence>MNSKGASHLTILMILSTLMAFASISTDLYLPALPIMQHALHSNSGAIEWTISGFLIGFSISQLFWGPISDRYGRKRPIAMGLLFFIIGSTGCALSTDISAMIFWRAVQAIGACASVVLARAIVRDLYEGPRAAKMLSTLITVMAIAPLVGPSVGGMILHVSSWRTIFWTLVGVGVLTLMALGFLPESLPESERKTDSLGRVFSHYGELLRHRHLMAYIGVGAFFYGGVYAYIAGTPFAYITYYHISPQIYGLLFALGIIGIMVTNQINIHLIGINKERLLHVGVYLVATASIFLIVDAWTGWGGLAGLVIPLFLFVSANGFIVANSISGALSFFPQSAGSASALLGSLQYGAGIISTALVGVFADGTLLPMAWIMALCAAGSILCLVVLRHENFKSQIVGSTW</sequence>
<evidence type="ECO:0000313" key="10">
    <source>
        <dbReference type="EMBL" id="MBU2760674.1"/>
    </source>
</evidence>
<organism evidence="10 11">
    <name type="scientific">Acidithiobacillus sulfurivorans</name>
    <dbReference type="NCBI Taxonomy" id="1958756"/>
    <lineage>
        <taxon>Bacteria</taxon>
        <taxon>Pseudomonadati</taxon>
        <taxon>Pseudomonadota</taxon>
        <taxon>Acidithiobacillia</taxon>
        <taxon>Acidithiobacillales</taxon>
        <taxon>Acidithiobacillaceae</taxon>
        <taxon>Acidithiobacillus</taxon>
    </lineage>
</organism>
<feature type="transmembrane region" description="Helical" evidence="8">
    <location>
        <begin position="279"/>
        <end position="302"/>
    </location>
</feature>
<evidence type="ECO:0000256" key="3">
    <source>
        <dbReference type="ARBA" id="ARBA00022448"/>
    </source>
</evidence>
<evidence type="ECO:0000259" key="9">
    <source>
        <dbReference type="PROSITE" id="PS50850"/>
    </source>
</evidence>
<feature type="transmembrane region" description="Helical" evidence="8">
    <location>
        <begin position="166"/>
        <end position="184"/>
    </location>
</feature>
<keyword evidence="7 8" id="KW-0472">Membrane</keyword>
<dbReference type="Pfam" id="PF07690">
    <property type="entry name" value="MFS_1"/>
    <property type="match status" value="1"/>
</dbReference>
<dbReference type="PROSITE" id="PS50850">
    <property type="entry name" value="MFS"/>
    <property type="match status" value="1"/>
</dbReference>
<dbReference type="PANTHER" id="PTHR23502">
    <property type="entry name" value="MAJOR FACILITATOR SUPERFAMILY"/>
    <property type="match status" value="1"/>
</dbReference>
<feature type="transmembrane region" description="Helical" evidence="8">
    <location>
        <begin position="343"/>
        <end position="364"/>
    </location>
</feature>
<dbReference type="NCBIfam" id="TIGR00710">
    <property type="entry name" value="efflux_Bcr_CflA"/>
    <property type="match status" value="1"/>
</dbReference>
<keyword evidence="6 8" id="KW-1133">Transmembrane helix</keyword>
<gene>
    <name evidence="10" type="ORF">HAP95_11030</name>
</gene>
<dbReference type="InterPro" id="IPR020846">
    <property type="entry name" value="MFS_dom"/>
</dbReference>
<dbReference type="EMBL" id="JAAOMP010000121">
    <property type="protein sequence ID" value="MBU2760674.1"/>
    <property type="molecule type" value="Genomic_DNA"/>
</dbReference>
<evidence type="ECO:0000256" key="8">
    <source>
        <dbReference type="RuleBase" id="RU365088"/>
    </source>
</evidence>
<comment type="caution">
    <text evidence="8">Lacks conserved residue(s) required for the propagation of feature annotation.</text>
</comment>
<dbReference type="Gene3D" id="1.20.1720.10">
    <property type="entry name" value="Multidrug resistance protein D"/>
    <property type="match status" value="1"/>
</dbReference>
<feature type="transmembrane region" description="Helical" evidence="8">
    <location>
        <begin position="370"/>
        <end position="389"/>
    </location>
</feature>
<feature type="transmembrane region" description="Helical" evidence="8">
    <location>
        <begin position="46"/>
        <end position="65"/>
    </location>
</feature>
<evidence type="ECO:0000313" key="11">
    <source>
        <dbReference type="Proteomes" id="UP000755654"/>
    </source>
</evidence>
<comment type="caution">
    <text evidence="10">The sequence shown here is derived from an EMBL/GenBank/DDBJ whole genome shotgun (WGS) entry which is preliminary data.</text>
</comment>
<protein>
    <recommendedName>
        <fullName evidence="8">Bcr/CflA family efflux transporter</fullName>
    </recommendedName>
</protein>
<feature type="transmembrane region" description="Helical" evidence="8">
    <location>
        <begin position="77"/>
        <end position="96"/>
    </location>
</feature>
<keyword evidence="3 8" id="KW-0813">Transport</keyword>